<evidence type="ECO:0000313" key="14">
    <source>
        <dbReference type="Proteomes" id="UP000177078"/>
    </source>
</evidence>
<name>A0A1G2RCN5_9BACT</name>
<dbReference type="Proteomes" id="UP000177078">
    <property type="component" value="Unassembled WGS sequence"/>
</dbReference>
<evidence type="ECO:0000256" key="11">
    <source>
        <dbReference type="ARBA" id="ARBA00048366"/>
    </source>
</evidence>
<dbReference type="GO" id="GO:0000049">
    <property type="term" value="F:tRNA binding"/>
    <property type="evidence" value="ECO:0007669"/>
    <property type="project" value="TreeGrafter"/>
</dbReference>
<keyword evidence="8" id="KW-0547">Nucleotide-binding</keyword>
<dbReference type="NCBIfam" id="TIGR00057">
    <property type="entry name" value="L-threonylcarbamoyladenylate synthase"/>
    <property type="match status" value="1"/>
</dbReference>
<evidence type="ECO:0000256" key="7">
    <source>
        <dbReference type="ARBA" id="ARBA00022695"/>
    </source>
</evidence>
<dbReference type="GO" id="GO:0008033">
    <property type="term" value="P:tRNA processing"/>
    <property type="evidence" value="ECO:0007669"/>
    <property type="project" value="UniProtKB-KW"/>
</dbReference>
<keyword evidence="6" id="KW-0819">tRNA processing</keyword>
<organism evidence="13 14">
    <name type="scientific">Candidatus Wildermuthbacteria bacterium RIFCSPHIGHO2_12_FULL_40_12</name>
    <dbReference type="NCBI Taxonomy" id="1802457"/>
    <lineage>
        <taxon>Bacteria</taxon>
        <taxon>Candidatus Wildermuthiibacteriota</taxon>
    </lineage>
</organism>
<comment type="subcellular location">
    <subcellularLocation>
        <location evidence="1">Cytoplasm</location>
    </subcellularLocation>
</comment>
<evidence type="ECO:0000256" key="4">
    <source>
        <dbReference type="ARBA" id="ARBA00022490"/>
    </source>
</evidence>
<evidence type="ECO:0000256" key="2">
    <source>
        <dbReference type="ARBA" id="ARBA00007663"/>
    </source>
</evidence>
<keyword evidence="4" id="KW-0963">Cytoplasm</keyword>
<dbReference type="GO" id="GO:0003725">
    <property type="term" value="F:double-stranded RNA binding"/>
    <property type="evidence" value="ECO:0007669"/>
    <property type="project" value="InterPro"/>
</dbReference>
<comment type="similarity">
    <text evidence="2">Belongs to the SUA5 family.</text>
</comment>
<dbReference type="InterPro" id="IPR017945">
    <property type="entry name" value="DHBP_synth_RibB-like_a/b_dom"/>
</dbReference>
<dbReference type="PANTHER" id="PTHR17490">
    <property type="entry name" value="SUA5"/>
    <property type="match status" value="1"/>
</dbReference>
<proteinExistence type="inferred from homology"/>
<evidence type="ECO:0000256" key="5">
    <source>
        <dbReference type="ARBA" id="ARBA00022679"/>
    </source>
</evidence>
<dbReference type="PROSITE" id="PS51163">
    <property type="entry name" value="YRDC"/>
    <property type="match status" value="1"/>
</dbReference>
<evidence type="ECO:0000256" key="8">
    <source>
        <dbReference type="ARBA" id="ARBA00022741"/>
    </source>
</evidence>
<dbReference type="InterPro" id="IPR050156">
    <property type="entry name" value="TC-AMP_synthase_SUA5"/>
</dbReference>
<evidence type="ECO:0000313" key="13">
    <source>
        <dbReference type="EMBL" id="OHA70593.1"/>
    </source>
</evidence>
<feature type="domain" description="YrdC-like" evidence="12">
    <location>
        <begin position="11"/>
        <end position="208"/>
    </location>
</feature>
<evidence type="ECO:0000256" key="9">
    <source>
        <dbReference type="ARBA" id="ARBA00022840"/>
    </source>
</evidence>
<keyword evidence="9" id="KW-0067">ATP-binding</keyword>
<comment type="caution">
    <text evidence="13">The sequence shown here is derived from an EMBL/GenBank/DDBJ whole genome shotgun (WGS) entry which is preliminary data.</text>
</comment>
<dbReference type="EC" id="2.7.7.87" evidence="3"/>
<protein>
    <recommendedName>
        <fullName evidence="10">L-threonylcarbamoyladenylate synthase</fullName>
        <ecNumber evidence="3">2.7.7.87</ecNumber>
    </recommendedName>
    <alternativeName>
        <fullName evidence="10">L-threonylcarbamoyladenylate synthase</fullName>
    </alternativeName>
</protein>
<accession>A0A1G2RCN5</accession>
<dbReference type="SUPFAM" id="SSF55821">
    <property type="entry name" value="YrdC/RibB"/>
    <property type="match status" value="1"/>
</dbReference>
<keyword evidence="7" id="KW-0548">Nucleotidyltransferase</keyword>
<dbReference type="GO" id="GO:0005737">
    <property type="term" value="C:cytoplasm"/>
    <property type="evidence" value="ECO:0007669"/>
    <property type="project" value="UniProtKB-SubCell"/>
</dbReference>
<dbReference type="InterPro" id="IPR006070">
    <property type="entry name" value="Sua5-like_dom"/>
</dbReference>
<keyword evidence="5" id="KW-0808">Transferase</keyword>
<gene>
    <name evidence="13" type="ORF">A3F15_02585</name>
</gene>
<evidence type="ECO:0000256" key="10">
    <source>
        <dbReference type="ARBA" id="ARBA00029774"/>
    </source>
</evidence>
<evidence type="ECO:0000256" key="1">
    <source>
        <dbReference type="ARBA" id="ARBA00004496"/>
    </source>
</evidence>
<dbReference type="GO" id="GO:0061710">
    <property type="term" value="F:L-threonylcarbamoyladenylate synthase"/>
    <property type="evidence" value="ECO:0007669"/>
    <property type="project" value="UniProtKB-EC"/>
</dbReference>
<evidence type="ECO:0000256" key="3">
    <source>
        <dbReference type="ARBA" id="ARBA00012584"/>
    </source>
</evidence>
<dbReference type="STRING" id="1802457.A3F15_02585"/>
<comment type="catalytic activity">
    <reaction evidence="11">
        <text>L-threonine + hydrogencarbonate + ATP = L-threonylcarbamoyladenylate + diphosphate + H2O</text>
        <dbReference type="Rhea" id="RHEA:36407"/>
        <dbReference type="ChEBI" id="CHEBI:15377"/>
        <dbReference type="ChEBI" id="CHEBI:17544"/>
        <dbReference type="ChEBI" id="CHEBI:30616"/>
        <dbReference type="ChEBI" id="CHEBI:33019"/>
        <dbReference type="ChEBI" id="CHEBI:57926"/>
        <dbReference type="ChEBI" id="CHEBI:73682"/>
        <dbReference type="EC" id="2.7.7.87"/>
    </reaction>
</comment>
<dbReference type="GO" id="GO:0006450">
    <property type="term" value="P:regulation of translational fidelity"/>
    <property type="evidence" value="ECO:0007669"/>
    <property type="project" value="TreeGrafter"/>
</dbReference>
<dbReference type="PANTHER" id="PTHR17490:SF16">
    <property type="entry name" value="THREONYLCARBAMOYL-AMP SYNTHASE"/>
    <property type="match status" value="1"/>
</dbReference>
<dbReference type="AlphaFoldDB" id="A0A1G2RCN5"/>
<evidence type="ECO:0000259" key="12">
    <source>
        <dbReference type="PROSITE" id="PS51163"/>
    </source>
</evidence>
<dbReference type="EMBL" id="MHUC01000025">
    <property type="protein sequence ID" value="OHA70593.1"/>
    <property type="molecule type" value="Genomic_DNA"/>
</dbReference>
<dbReference type="GO" id="GO:0005524">
    <property type="term" value="F:ATP binding"/>
    <property type="evidence" value="ECO:0007669"/>
    <property type="project" value="UniProtKB-KW"/>
</dbReference>
<sequence length="212" mass="23616">MTLKLSNKNIDSVVKIAERAVKEGEIIVAPTDTVYGLLADATNKEAVERVFQIKKRRKNKAISVLVKDLKMAKQLAVIDKKTEGVLKELWPGAMTAVLKRKTQSSKFKTKTQNLKVYGIAKKTIALRIPDHKFVKKLLEKTDKPLTGTSANISGEPSPAHIKEIISQLKDKEYFPDLIIDVGRPKKNLPSTVVDLTKAKPKILRKGSKIPKL</sequence>
<dbReference type="Pfam" id="PF01300">
    <property type="entry name" value="Sua5_yciO_yrdC"/>
    <property type="match status" value="1"/>
</dbReference>
<reference evidence="13 14" key="1">
    <citation type="journal article" date="2016" name="Nat. Commun.">
        <title>Thousands of microbial genomes shed light on interconnected biogeochemical processes in an aquifer system.</title>
        <authorList>
            <person name="Anantharaman K."/>
            <person name="Brown C.T."/>
            <person name="Hug L.A."/>
            <person name="Sharon I."/>
            <person name="Castelle C.J."/>
            <person name="Probst A.J."/>
            <person name="Thomas B.C."/>
            <person name="Singh A."/>
            <person name="Wilkins M.J."/>
            <person name="Karaoz U."/>
            <person name="Brodie E.L."/>
            <person name="Williams K.H."/>
            <person name="Hubbard S.S."/>
            <person name="Banfield J.F."/>
        </authorList>
    </citation>
    <scope>NUCLEOTIDE SEQUENCE [LARGE SCALE GENOMIC DNA]</scope>
</reference>
<evidence type="ECO:0000256" key="6">
    <source>
        <dbReference type="ARBA" id="ARBA00022694"/>
    </source>
</evidence>
<dbReference type="Gene3D" id="3.90.870.10">
    <property type="entry name" value="DHBP synthase"/>
    <property type="match status" value="1"/>
</dbReference>